<dbReference type="AlphaFoldDB" id="A0A668TXC3"/>
<evidence type="ECO:0000313" key="1">
    <source>
        <dbReference type="Ensembl" id="ENSOABP00000032075.1"/>
    </source>
</evidence>
<organism evidence="1 2">
    <name type="scientific">Oreochromis aureus</name>
    <name type="common">Israeli tilapia</name>
    <name type="synonym">Chromis aureus</name>
    <dbReference type="NCBI Taxonomy" id="47969"/>
    <lineage>
        <taxon>Eukaryota</taxon>
        <taxon>Metazoa</taxon>
        <taxon>Chordata</taxon>
        <taxon>Craniata</taxon>
        <taxon>Vertebrata</taxon>
        <taxon>Euteleostomi</taxon>
        <taxon>Actinopterygii</taxon>
        <taxon>Neopterygii</taxon>
        <taxon>Teleostei</taxon>
        <taxon>Neoteleostei</taxon>
        <taxon>Acanthomorphata</taxon>
        <taxon>Ovalentaria</taxon>
        <taxon>Cichlomorphae</taxon>
        <taxon>Cichliformes</taxon>
        <taxon>Cichlidae</taxon>
        <taxon>African cichlids</taxon>
        <taxon>Pseudocrenilabrinae</taxon>
        <taxon>Oreochromini</taxon>
        <taxon>Oreochromis</taxon>
    </lineage>
</organism>
<sequence>MGIIKVVLHSKAGTVGWWLHSGQRTIAPQRLGVNVTDLAYETSRDPFVRYVNISSPEDVIQVETGYIDKNTWLDWITYTASTNNMTECVACSTARPTLFTEAAPLLFREDRPGFDCMLQLHMKEGVGHDCQILSALFPVVTKGVTPLFSPKGRKLHLLPTPAL</sequence>
<protein>
    <submittedName>
        <fullName evidence="1">Uncharacterized protein</fullName>
    </submittedName>
</protein>
<proteinExistence type="predicted"/>
<dbReference type="Ensembl" id="ENSOABT00000032961.2">
    <property type="protein sequence ID" value="ENSOABP00000032075.1"/>
    <property type="gene ID" value="ENSOABG00000014799.2"/>
</dbReference>
<dbReference type="OMA" id="TNAWVEW"/>
<name>A0A668TXC3_OREAU</name>
<accession>A0A668TXC3</accession>
<dbReference type="Proteomes" id="UP000472276">
    <property type="component" value="Unassembled WGS sequence"/>
</dbReference>
<keyword evidence="2" id="KW-1185">Reference proteome</keyword>
<reference evidence="1" key="1">
    <citation type="submission" date="2025-08" db="UniProtKB">
        <authorList>
            <consortium name="Ensembl"/>
        </authorList>
    </citation>
    <scope>IDENTIFICATION</scope>
</reference>
<reference evidence="1" key="2">
    <citation type="submission" date="2025-09" db="UniProtKB">
        <authorList>
            <consortium name="Ensembl"/>
        </authorList>
    </citation>
    <scope>IDENTIFICATION</scope>
</reference>
<evidence type="ECO:0000313" key="2">
    <source>
        <dbReference type="Proteomes" id="UP000472276"/>
    </source>
</evidence>